<dbReference type="Gramene" id="PRQ51225">
    <property type="protein sequence ID" value="PRQ51225"/>
    <property type="gene ID" value="RchiOBHm_Chr2g0142031"/>
</dbReference>
<keyword evidence="2" id="KW-1185">Reference proteome</keyword>
<name>A0A2P6RXS8_ROSCH</name>
<evidence type="ECO:0000313" key="2">
    <source>
        <dbReference type="Proteomes" id="UP000238479"/>
    </source>
</evidence>
<protein>
    <submittedName>
        <fullName evidence="1">Uncharacterized protein</fullName>
    </submittedName>
</protein>
<evidence type="ECO:0000313" key="1">
    <source>
        <dbReference type="EMBL" id="PRQ51225.1"/>
    </source>
</evidence>
<proteinExistence type="predicted"/>
<comment type="caution">
    <text evidence="1">The sequence shown here is derived from an EMBL/GenBank/DDBJ whole genome shotgun (WGS) entry which is preliminary data.</text>
</comment>
<accession>A0A2P6RXS8</accession>
<reference evidence="1 2" key="1">
    <citation type="journal article" date="2018" name="Nat. Genet.">
        <title>The Rosa genome provides new insights in the design of modern roses.</title>
        <authorList>
            <person name="Bendahmane M."/>
        </authorList>
    </citation>
    <scope>NUCLEOTIDE SEQUENCE [LARGE SCALE GENOMIC DNA]</scope>
    <source>
        <strain evidence="2">cv. Old Blush</strain>
    </source>
</reference>
<sequence>MMDLSCELSIHSIKNSFFAIGSLKAPGTDGISASFFRRQLNVWVILWLLL</sequence>
<dbReference type="AlphaFoldDB" id="A0A2P6RXS8"/>
<dbReference type="EMBL" id="PDCK01000040">
    <property type="protein sequence ID" value="PRQ51225.1"/>
    <property type="molecule type" value="Genomic_DNA"/>
</dbReference>
<dbReference type="Proteomes" id="UP000238479">
    <property type="component" value="Chromosome 2"/>
</dbReference>
<organism evidence="1 2">
    <name type="scientific">Rosa chinensis</name>
    <name type="common">China rose</name>
    <dbReference type="NCBI Taxonomy" id="74649"/>
    <lineage>
        <taxon>Eukaryota</taxon>
        <taxon>Viridiplantae</taxon>
        <taxon>Streptophyta</taxon>
        <taxon>Embryophyta</taxon>
        <taxon>Tracheophyta</taxon>
        <taxon>Spermatophyta</taxon>
        <taxon>Magnoliopsida</taxon>
        <taxon>eudicotyledons</taxon>
        <taxon>Gunneridae</taxon>
        <taxon>Pentapetalae</taxon>
        <taxon>rosids</taxon>
        <taxon>fabids</taxon>
        <taxon>Rosales</taxon>
        <taxon>Rosaceae</taxon>
        <taxon>Rosoideae</taxon>
        <taxon>Rosoideae incertae sedis</taxon>
        <taxon>Rosa</taxon>
    </lineage>
</organism>
<gene>
    <name evidence="1" type="ORF">RchiOBHm_Chr2g0142031</name>
</gene>